<dbReference type="Gene3D" id="2.120.10.10">
    <property type="match status" value="1"/>
</dbReference>
<dbReference type="RefSeq" id="WP_190920249.1">
    <property type="nucleotide sequence ID" value="NZ_JACXIZ010000033.1"/>
</dbReference>
<dbReference type="EMBL" id="JACXIZ010000033">
    <property type="protein sequence ID" value="MBD2847181.1"/>
    <property type="molecule type" value="Genomic_DNA"/>
</dbReference>
<dbReference type="Proteomes" id="UP000621560">
    <property type="component" value="Unassembled WGS sequence"/>
</dbReference>
<gene>
    <name evidence="1" type="ORF">IDH44_18430</name>
</gene>
<protein>
    <submittedName>
        <fullName evidence="1">Exo-alpha-sialidase</fullName>
    </submittedName>
</protein>
<name>A0A927BUQ2_9BACL</name>
<organism evidence="1 2">
    <name type="scientific">Paenibacillus sabuli</name>
    <dbReference type="NCBI Taxonomy" id="2772509"/>
    <lineage>
        <taxon>Bacteria</taxon>
        <taxon>Bacillati</taxon>
        <taxon>Bacillota</taxon>
        <taxon>Bacilli</taxon>
        <taxon>Bacillales</taxon>
        <taxon>Paenibacillaceae</taxon>
        <taxon>Paenibacillus</taxon>
    </lineage>
</organism>
<keyword evidence="2" id="KW-1185">Reference proteome</keyword>
<reference evidence="1" key="1">
    <citation type="submission" date="2020-09" db="EMBL/GenBank/DDBJ databases">
        <title>A novel bacterium of genus Paenibacillus, isolated from South China Sea.</title>
        <authorList>
            <person name="Huang H."/>
            <person name="Mo K."/>
            <person name="Hu Y."/>
        </authorList>
    </citation>
    <scope>NUCLEOTIDE SEQUENCE</scope>
    <source>
        <strain evidence="1">IB182496</strain>
    </source>
</reference>
<dbReference type="AlphaFoldDB" id="A0A927BUQ2"/>
<dbReference type="InterPro" id="IPR036278">
    <property type="entry name" value="Sialidase_sf"/>
</dbReference>
<sequence>MQAYNVNSNNRLVVSEEEVLVYESPHPSNIFAYSPSIAALPGGRLMLTMDIGGAGVSELEGPLTAHPYKENPTKKHWQGKLFLSDDDGLSWRHQLDFPFKWARAIQDGEALYLIGVDGDLTIMRSPDRGESWSEPVRLTSGDFWHQAPCNVLYANGCVYLVMEKRIEHDMQGWYVSELAPVLMRARLGDDLTAPQSWTYASELPFKQAVDPSKLEAVGLPFYPETKDRMTEQAPGRSSAPIGWLETHVIQFTDPDHYWCDPSGHTFHLWARAFTGGTGYAAIAKVTEHPDGSMTTSLEQAPSGKDIVYVPCPGGHMKFHIMHDPQSGLFWLLSTQPTDSMIRADRMPDGMDGLANNERHRLQLHFSRNAVDWCFAGMVAIGDTPLHSRHYAGMDIDGDDLVIASRSGDARAHSGHDGNLILFHRVRDFRSLVY</sequence>
<accession>A0A927BUQ2</accession>
<comment type="caution">
    <text evidence="1">The sequence shown here is derived from an EMBL/GenBank/DDBJ whole genome shotgun (WGS) entry which is preliminary data.</text>
</comment>
<dbReference type="CDD" id="cd15482">
    <property type="entry name" value="Sialidase_non-viral"/>
    <property type="match status" value="1"/>
</dbReference>
<proteinExistence type="predicted"/>
<evidence type="ECO:0000313" key="1">
    <source>
        <dbReference type="EMBL" id="MBD2847181.1"/>
    </source>
</evidence>
<evidence type="ECO:0000313" key="2">
    <source>
        <dbReference type="Proteomes" id="UP000621560"/>
    </source>
</evidence>
<dbReference type="SUPFAM" id="SSF50939">
    <property type="entry name" value="Sialidases"/>
    <property type="match status" value="1"/>
</dbReference>